<reference evidence="3" key="1">
    <citation type="submission" date="2017-01" db="EMBL/GenBank/DDBJ databases">
        <title>Comparative genomics of anhydrobiosis in the tardigrade Hypsibius dujardini.</title>
        <authorList>
            <person name="Yoshida Y."/>
            <person name="Koutsovoulos G."/>
            <person name="Laetsch D."/>
            <person name="Stevens L."/>
            <person name="Kumar S."/>
            <person name="Horikawa D."/>
            <person name="Ishino K."/>
            <person name="Komine S."/>
            <person name="Tomita M."/>
            <person name="Blaxter M."/>
            <person name="Arakawa K."/>
        </authorList>
    </citation>
    <scope>NUCLEOTIDE SEQUENCE [LARGE SCALE GENOMIC DNA]</scope>
    <source>
        <strain evidence="3">Z151</strain>
    </source>
</reference>
<evidence type="ECO:0000256" key="1">
    <source>
        <dbReference type="SAM" id="MobiDB-lite"/>
    </source>
</evidence>
<accession>A0A1W0WVJ7</accession>
<sequence length="503" mass="57600">MWQKKLKNIKLIKKTTCLRCGNLRSPAGVESIFLCHAAACAQAVLELEKACNAHFGFLDFLEFDFLGVSRFPSSNADPFAFIPGISDVWVILMKARAQQYENIPGVEVVVTEEDPENYTITDKDVAMAEGSEASELNELAESGEDIECQASDMDSVKEEKFFKVIYGEVVTEEVGVEVDGHPGISSGVNRTIPTQALATLIFRYKSGHTYNILESVPQQVQRNWLFLLDLRKLGKPTDIYYDGLGMWDQNCGKVVNSFRYLEGEAKDAKDDKGDDVVQFVRRTDRNVNFKNFNRVVVICQKFQVAAVQYFFKGCEEQAFEIANSTPKAIRLTTLNDSAARTPGKGTKRKAVADESDAIGEILYVSGGNQDPTRYQVIKAVKQRYPAVSDAAIDQADPASLLTYLRTFVSNMRQERAEERQLRKEELEQRKKERAEEREFRQQDLELRRKELQEAMEKRKQEAAREREKEAIEQQHWDIERKQREIDRKERELLLEMLRKKMDT</sequence>
<dbReference type="AlphaFoldDB" id="A0A1W0WVJ7"/>
<dbReference type="Proteomes" id="UP000192578">
    <property type="component" value="Unassembled WGS sequence"/>
</dbReference>
<feature type="region of interest" description="Disordered" evidence="1">
    <location>
        <begin position="418"/>
        <end position="442"/>
    </location>
</feature>
<protein>
    <submittedName>
        <fullName evidence="2">Uncharacterized protein</fullName>
    </submittedName>
</protein>
<organism evidence="2 3">
    <name type="scientific">Hypsibius exemplaris</name>
    <name type="common">Freshwater tardigrade</name>
    <dbReference type="NCBI Taxonomy" id="2072580"/>
    <lineage>
        <taxon>Eukaryota</taxon>
        <taxon>Metazoa</taxon>
        <taxon>Ecdysozoa</taxon>
        <taxon>Tardigrada</taxon>
        <taxon>Eutardigrada</taxon>
        <taxon>Parachela</taxon>
        <taxon>Hypsibioidea</taxon>
        <taxon>Hypsibiidae</taxon>
        <taxon>Hypsibius</taxon>
    </lineage>
</organism>
<keyword evidence="3" id="KW-1185">Reference proteome</keyword>
<dbReference type="EMBL" id="MTYJ01000041">
    <property type="protein sequence ID" value="OQV19238.1"/>
    <property type="molecule type" value="Genomic_DNA"/>
</dbReference>
<dbReference type="OrthoDB" id="10556087at2759"/>
<evidence type="ECO:0000313" key="2">
    <source>
        <dbReference type="EMBL" id="OQV19238.1"/>
    </source>
</evidence>
<evidence type="ECO:0000313" key="3">
    <source>
        <dbReference type="Proteomes" id="UP000192578"/>
    </source>
</evidence>
<proteinExistence type="predicted"/>
<gene>
    <name evidence="2" type="ORF">BV898_06661</name>
</gene>
<comment type="caution">
    <text evidence="2">The sequence shown here is derived from an EMBL/GenBank/DDBJ whole genome shotgun (WGS) entry which is preliminary data.</text>
</comment>
<name>A0A1W0WVJ7_HYPEX</name>